<dbReference type="InterPro" id="IPR012336">
    <property type="entry name" value="Thioredoxin-like_fold"/>
</dbReference>
<feature type="region of interest" description="Disordered" evidence="1">
    <location>
        <begin position="1"/>
        <end position="24"/>
    </location>
</feature>
<dbReference type="SUPFAM" id="SSF52833">
    <property type="entry name" value="Thioredoxin-like"/>
    <property type="match status" value="1"/>
</dbReference>
<dbReference type="EMBL" id="CP119321">
    <property type="protein sequence ID" value="WEK14961.1"/>
    <property type="molecule type" value="Genomic_DNA"/>
</dbReference>
<protein>
    <submittedName>
        <fullName evidence="4">Thioredoxin domain-containing protein</fullName>
    </submittedName>
</protein>
<dbReference type="AlphaFoldDB" id="A0AAJ6B6R6"/>
<evidence type="ECO:0000256" key="2">
    <source>
        <dbReference type="SAM" id="Phobius"/>
    </source>
</evidence>
<organism evidence="4 5">
    <name type="scientific">Candidatus Microbacterium phytovorans</name>
    <dbReference type="NCBI Taxonomy" id="3121374"/>
    <lineage>
        <taxon>Bacteria</taxon>
        <taxon>Bacillati</taxon>
        <taxon>Actinomycetota</taxon>
        <taxon>Actinomycetes</taxon>
        <taxon>Micrococcales</taxon>
        <taxon>Microbacteriaceae</taxon>
        <taxon>Microbacterium</taxon>
    </lineage>
</organism>
<evidence type="ECO:0000313" key="4">
    <source>
        <dbReference type="EMBL" id="WEK14961.1"/>
    </source>
</evidence>
<sequence length="321" mass="33565">MSTDDSRPEVAPIDRREAVREKAQQVRAQQSRARLARRSALVAGVVVAGVAVIAVVAWTISATAGRPQLEPLTADADGFAISSVAGVVGVAPDVAVDPDAASTPAADATPTPTPTPEATDATAPAVEIRVYVDYLSPGAREWQLANVQQLSAWVEQGAATLTYHPVSMLAAKSNGTKYSLRAASAAACMATYSADDYFNFNNELLSRQPAVDSDGYTDAELADLAIASGADDPKKVRSCIESGDFTTWVKDATERAVAGIPDTDDLALTGIPMILVNGQAYVGALDDPAEFSQFVMTSASDAFYKSQQAEETPSPTPTPTP</sequence>
<proteinExistence type="predicted"/>
<accession>A0AAJ6B6R6</accession>
<feature type="transmembrane region" description="Helical" evidence="2">
    <location>
        <begin position="40"/>
        <end position="60"/>
    </location>
</feature>
<dbReference type="Gene3D" id="3.40.30.10">
    <property type="entry name" value="Glutaredoxin"/>
    <property type="match status" value="1"/>
</dbReference>
<reference evidence="4" key="1">
    <citation type="submission" date="2023-03" db="EMBL/GenBank/DDBJ databases">
        <title>Andean soil-derived lignocellulolytic bacterial consortium as a source of novel taxa and putative plastic-active enzymes.</title>
        <authorList>
            <person name="Diaz-Garcia L."/>
            <person name="Chuvochina M."/>
            <person name="Feuerriegel G."/>
            <person name="Bunk B."/>
            <person name="Sproer C."/>
            <person name="Streit W.R."/>
            <person name="Rodriguez L.M."/>
            <person name="Overmann J."/>
            <person name="Jimenez D.J."/>
        </authorList>
    </citation>
    <scope>NUCLEOTIDE SEQUENCE</scope>
    <source>
        <strain evidence="4">MAG 4610</strain>
    </source>
</reference>
<dbReference type="Pfam" id="PF13462">
    <property type="entry name" value="Thioredoxin_4"/>
    <property type="match status" value="1"/>
</dbReference>
<keyword evidence="2" id="KW-0472">Membrane</keyword>
<keyword evidence="2" id="KW-1133">Transmembrane helix</keyword>
<evidence type="ECO:0000256" key="1">
    <source>
        <dbReference type="SAM" id="MobiDB-lite"/>
    </source>
</evidence>
<dbReference type="InterPro" id="IPR036249">
    <property type="entry name" value="Thioredoxin-like_sf"/>
</dbReference>
<keyword evidence="2" id="KW-0812">Transmembrane</keyword>
<evidence type="ECO:0000313" key="5">
    <source>
        <dbReference type="Proteomes" id="UP001213972"/>
    </source>
</evidence>
<name>A0AAJ6B6R6_9MICO</name>
<feature type="region of interest" description="Disordered" evidence="1">
    <location>
        <begin position="98"/>
        <end position="120"/>
    </location>
</feature>
<evidence type="ECO:0000259" key="3">
    <source>
        <dbReference type="Pfam" id="PF13462"/>
    </source>
</evidence>
<dbReference type="Proteomes" id="UP001213972">
    <property type="component" value="Chromosome"/>
</dbReference>
<feature type="domain" description="Thioredoxin-like fold" evidence="3">
    <location>
        <begin position="125"/>
        <end position="292"/>
    </location>
</feature>
<gene>
    <name evidence="4" type="ORF">P0Y48_07175</name>
</gene>